<reference evidence="5 7" key="1">
    <citation type="submission" date="2014-08" db="EMBL/GenBank/DDBJ databases">
        <title>Methylacidiphilum kamchatkense strain Kam1 draft genome sequence.</title>
        <authorList>
            <person name="Birkeland N.-K."/>
            <person name="Erikstad H.A."/>
        </authorList>
    </citation>
    <scope>NUCLEOTIDE SEQUENCE [LARGE SCALE GENOMIC DNA]</scope>
    <source>
        <strain evidence="5 7">Kam1</strain>
    </source>
</reference>
<dbReference type="SMART" id="SM00363">
    <property type="entry name" value="S4"/>
    <property type="match status" value="1"/>
</dbReference>
<dbReference type="InterPro" id="IPR047048">
    <property type="entry name" value="TlyA"/>
</dbReference>
<dbReference type="GO" id="GO:0032259">
    <property type="term" value="P:methylation"/>
    <property type="evidence" value="ECO:0007669"/>
    <property type="project" value="UniProtKB-KW"/>
</dbReference>
<name>A0A0C1RVT3_9BACT</name>
<evidence type="ECO:0000256" key="3">
    <source>
        <dbReference type="PROSITE-ProRule" id="PRU00182"/>
    </source>
</evidence>
<dbReference type="AlphaFoldDB" id="A0A0C1RVT3"/>
<dbReference type="EMBL" id="CP037899">
    <property type="protein sequence ID" value="QDQ43058.1"/>
    <property type="molecule type" value="Genomic_DNA"/>
</dbReference>
<keyword evidence="6" id="KW-0489">Methyltransferase</keyword>
<comment type="similarity">
    <text evidence="2">Belongs to the TlyA family.</text>
</comment>
<keyword evidence="1 3" id="KW-0694">RNA-binding</keyword>
<keyword evidence="6" id="KW-0808">Transferase</keyword>
<dbReference type="PANTHER" id="PTHR32319:SF0">
    <property type="entry name" value="BACTERIAL HEMOLYSIN-LIKE PROTEIN"/>
    <property type="match status" value="1"/>
</dbReference>
<reference evidence="6" key="2">
    <citation type="journal article" date="2019" name="BMC Genomics">
        <title>Complete genome sequence analysis of the thermoacidophilic verrucomicrobial methanotroph 'Candidatus Methylacidiphilum kamchatkense' strain Kam1 and comparison with its closest relatives.</title>
        <authorList>
            <person name="Kruse T."/>
            <person name="Ratnadevi C.M."/>
            <person name="Erikstad H.A."/>
            <person name="Birkeland N.K."/>
        </authorList>
    </citation>
    <scope>NUCLEOTIDE SEQUENCE</scope>
    <source>
        <strain evidence="6">Kam1</strain>
    </source>
</reference>
<dbReference type="InterPro" id="IPR004538">
    <property type="entry name" value="Hemolysin_A/TlyA"/>
</dbReference>
<dbReference type="Proteomes" id="UP000031594">
    <property type="component" value="Unassembled WGS sequence"/>
</dbReference>
<reference evidence="8" key="3">
    <citation type="submission" date="2019-03" db="EMBL/GenBank/DDBJ databases">
        <title>Complete genome of Methylacidiphilum kamchatkense Kam1.</title>
        <authorList>
            <person name="Kruse T."/>
            <person name="Murarilal Ratnadevi C."/>
            <person name="Erikstad H.-A."/>
            <person name="Birkeland N.-K."/>
        </authorList>
    </citation>
    <scope>NUCLEOTIDE SEQUENCE [LARGE SCALE GENOMIC DNA]</scope>
    <source>
        <strain evidence="8">kam1</strain>
    </source>
</reference>
<dbReference type="OrthoDB" id="9784736at2"/>
<dbReference type="PROSITE" id="PS50889">
    <property type="entry name" value="S4"/>
    <property type="match status" value="1"/>
</dbReference>
<evidence type="ECO:0000256" key="1">
    <source>
        <dbReference type="ARBA" id="ARBA00022884"/>
    </source>
</evidence>
<dbReference type="SUPFAM" id="SSF53335">
    <property type="entry name" value="S-adenosyl-L-methionine-dependent methyltransferases"/>
    <property type="match status" value="1"/>
</dbReference>
<dbReference type="Pfam" id="PF01728">
    <property type="entry name" value="FtsJ"/>
    <property type="match status" value="1"/>
</dbReference>
<organism evidence="6 8">
    <name type="scientific">Methylacidiphilum kamchatkense Kam1</name>
    <dbReference type="NCBI Taxonomy" id="1202785"/>
    <lineage>
        <taxon>Bacteria</taxon>
        <taxon>Pseudomonadati</taxon>
        <taxon>Verrucomicrobiota</taxon>
        <taxon>Methylacidiphilae</taxon>
        <taxon>Methylacidiphilales</taxon>
        <taxon>Methylacidiphilaceae</taxon>
        <taxon>Methylacidiphilum (ex Ratnadevi et al. 2023)</taxon>
    </lineage>
</organism>
<dbReference type="CDD" id="cd00165">
    <property type="entry name" value="S4"/>
    <property type="match status" value="1"/>
</dbReference>
<dbReference type="EMBL" id="JQNX01000002">
    <property type="protein sequence ID" value="KIE59041.1"/>
    <property type="molecule type" value="Genomic_DNA"/>
</dbReference>
<dbReference type="Pfam" id="PF01479">
    <property type="entry name" value="S4"/>
    <property type="match status" value="1"/>
</dbReference>
<evidence type="ECO:0000313" key="5">
    <source>
        <dbReference type="EMBL" id="KIE59041.1"/>
    </source>
</evidence>
<dbReference type="Gene3D" id="3.10.290.10">
    <property type="entry name" value="RNA-binding S4 domain"/>
    <property type="match status" value="1"/>
</dbReference>
<accession>A0A0C1RVT3</accession>
<sequence>MKKERLDQLLVRKGMVSSREEAQRLILAGQVLVLDKPGAILKPSKLVDPNQPLEISQRQKYVSRGGYKLEAIFQASHLNVEGKVCLDVGSSTGGFTDCLLQHGAQTVYCIDVGKGLLHWKIRSDPRVKIMEGINARYLKKEDFDQLFDAITVDVSFISLKLILPALFPLLKTDGLICALIKPQFEAGKKEVGKKGIVRDENVRNRIIKDLEFWLATNFPMKTTIVLPSPVLGQEGNQEYLWLMKKESGFA</sequence>
<dbReference type="NCBIfam" id="TIGR00478">
    <property type="entry name" value="tly"/>
    <property type="match status" value="1"/>
</dbReference>
<feature type="domain" description="RNA-binding S4" evidence="4">
    <location>
        <begin position="4"/>
        <end position="70"/>
    </location>
</feature>
<proteinExistence type="inferred from homology"/>
<evidence type="ECO:0000259" key="4">
    <source>
        <dbReference type="SMART" id="SM00363"/>
    </source>
</evidence>
<dbReference type="Proteomes" id="UP000315925">
    <property type="component" value="Chromosome"/>
</dbReference>
<dbReference type="GO" id="GO:0003723">
    <property type="term" value="F:RNA binding"/>
    <property type="evidence" value="ECO:0007669"/>
    <property type="project" value="UniProtKB-KW"/>
</dbReference>
<dbReference type="EC" id="2.1.1.226" evidence="6"/>
<dbReference type="EC" id="2.1.1.227" evidence="6"/>
<dbReference type="CDD" id="cd02440">
    <property type="entry name" value="AdoMet_MTases"/>
    <property type="match status" value="1"/>
</dbReference>
<keyword evidence="7" id="KW-1185">Reference proteome</keyword>
<dbReference type="InterPro" id="IPR002877">
    <property type="entry name" value="RNA_MeTrfase_FtsJ_dom"/>
</dbReference>
<gene>
    <name evidence="5" type="ORF">A946_03125</name>
    <name evidence="6" type="ORF">kam1_1845</name>
</gene>
<dbReference type="RefSeq" id="WP_039720944.1">
    <property type="nucleotide sequence ID" value="NZ_CP037899.1"/>
</dbReference>
<protein>
    <submittedName>
        <fullName evidence="6">23S rRNA (Cytidine1920-2'-O)/16S rRNA (Cytidine1409-2'-O)-methyltransferase</fullName>
        <ecNumber evidence="6">2.1.1.226</ecNumber>
        <ecNumber evidence="6">2.1.1.227</ecNumber>
    </submittedName>
    <submittedName>
        <fullName evidence="5">rRNA methyltransferase</fullName>
    </submittedName>
</protein>
<dbReference type="PIRSF" id="PIRSF005578">
    <property type="entry name" value="TlyA"/>
    <property type="match status" value="1"/>
</dbReference>
<dbReference type="GO" id="GO:0008168">
    <property type="term" value="F:methyltransferase activity"/>
    <property type="evidence" value="ECO:0007669"/>
    <property type="project" value="UniProtKB-KW"/>
</dbReference>
<dbReference type="PANTHER" id="PTHR32319">
    <property type="entry name" value="BACTERIAL HEMOLYSIN-LIKE PROTEIN"/>
    <property type="match status" value="1"/>
</dbReference>
<dbReference type="InterPro" id="IPR029063">
    <property type="entry name" value="SAM-dependent_MTases_sf"/>
</dbReference>
<dbReference type="InterPro" id="IPR036986">
    <property type="entry name" value="S4_RNA-bd_sf"/>
</dbReference>
<evidence type="ECO:0000256" key="2">
    <source>
        <dbReference type="ARBA" id="ARBA00029460"/>
    </source>
</evidence>
<evidence type="ECO:0000313" key="6">
    <source>
        <dbReference type="EMBL" id="QDQ43058.1"/>
    </source>
</evidence>
<dbReference type="KEGG" id="mkc:kam1_1845"/>
<evidence type="ECO:0000313" key="8">
    <source>
        <dbReference type="Proteomes" id="UP000315925"/>
    </source>
</evidence>
<dbReference type="Gene3D" id="3.40.50.150">
    <property type="entry name" value="Vaccinia Virus protein VP39"/>
    <property type="match status" value="1"/>
</dbReference>
<dbReference type="STRING" id="1202785.A946_03125"/>
<dbReference type="SUPFAM" id="SSF55174">
    <property type="entry name" value="Alpha-L RNA-binding motif"/>
    <property type="match status" value="1"/>
</dbReference>
<evidence type="ECO:0000313" key="7">
    <source>
        <dbReference type="Proteomes" id="UP000031594"/>
    </source>
</evidence>
<dbReference type="InterPro" id="IPR002942">
    <property type="entry name" value="S4_RNA-bd"/>
</dbReference>